<dbReference type="PROSITE" id="PS50983">
    <property type="entry name" value="FE_B12_PBP"/>
    <property type="match status" value="1"/>
</dbReference>
<dbReference type="Gene3D" id="3.40.50.1980">
    <property type="entry name" value="Nitrogenase molybdenum iron protein domain"/>
    <property type="match status" value="2"/>
</dbReference>
<dbReference type="InterPro" id="IPR002491">
    <property type="entry name" value="ABC_transptr_periplasmic_BD"/>
</dbReference>
<dbReference type="Pfam" id="PF01497">
    <property type="entry name" value="Peripla_BP_2"/>
    <property type="match status" value="1"/>
</dbReference>
<dbReference type="SUPFAM" id="SSF53807">
    <property type="entry name" value="Helical backbone' metal receptor"/>
    <property type="match status" value="1"/>
</dbReference>
<organism evidence="3 4">
    <name type="scientific">Dialister invisus</name>
    <dbReference type="NCBI Taxonomy" id="218538"/>
    <lineage>
        <taxon>Bacteria</taxon>
        <taxon>Bacillati</taxon>
        <taxon>Bacillota</taxon>
        <taxon>Negativicutes</taxon>
        <taxon>Veillonellales</taxon>
        <taxon>Veillonellaceae</taxon>
        <taxon>Dialister</taxon>
    </lineage>
</organism>
<feature type="domain" description="Fe/B12 periplasmic-binding" evidence="2">
    <location>
        <begin position="62"/>
        <end position="330"/>
    </location>
</feature>
<dbReference type="Proteomes" id="UP000757890">
    <property type="component" value="Unassembled WGS sequence"/>
</dbReference>
<dbReference type="InterPro" id="IPR050902">
    <property type="entry name" value="ABC_Transporter_SBP"/>
</dbReference>
<accession>A0A930FR76</accession>
<proteinExistence type="inferred from homology"/>
<evidence type="ECO:0000259" key="2">
    <source>
        <dbReference type="PROSITE" id="PS50983"/>
    </source>
</evidence>
<dbReference type="PANTHER" id="PTHR30535">
    <property type="entry name" value="VITAMIN B12-BINDING PROTEIN"/>
    <property type="match status" value="1"/>
</dbReference>
<name>A0A930FR76_9FIRM</name>
<evidence type="ECO:0000256" key="1">
    <source>
        <dbReference type="ARBA" id="ARBA00008814"/>
    </source>
</evidence>
<dbReference type="AlphaFoldDB" id="A0A930FR76"/>
<protein>
    <submittedName>
        <fullName evidence="3">ABC transporter substrate-binding protein</fullName>
    </submittedName>
</protein>
<dbReference type="EMBL" id="JABZMK010000026">
    <property type="protein sequence ID" value="MBF1129467.1"/>
    <property type="molecule type" value="Genomic_DNA"/>
</dbReference>
<comment type="similarity">
    <text evidence="1">Belongs to the bacterial solute-binding protein 8 family.</text>
</comment>
<evidence type="ECO:0000313" key="4">
    <source>
        <dbReference type="Proteomes" id="UP000757890"/>
    </source>
</evidence>
<gene>
    <name evidence="3" type="ORF">HXL70_05405</name>
</gene>
<dbReference type="PROSITE" id="PS51257">
    <property type="entry name" value="PROKAR_LIPOPROTEIN"/>
    <property type="match status" value="1"/>
</dbReference>
<evidence type="ECO:0000313" key="3">
    <source>
        <dbReference type="EMBL" id="MBF1129467.1"/>
    </source>
</evidence>
<reference evidence="3" key="1">
    <citation type="submission" date="2020-04" db="EMBL/GenBank/DDBJ databases">
        <title>Deep metagenomics examines the oral microbiome during advanced dental caries in children, revealing novel taxa and co-occurrences with host molecules.</title>
        <authorList>
            <person name="Baker J.L."/>
            <person name="Morton J.T."/>
            <person name="Dinis M."/>
            <person name="Alvarez R."/>
            <person name="Tran N.C."/>
            <person name="Knight R."/>
            <person name="Edlund A."/>
        </authorList>
    </citation>
    <scope>NUCLEOTIDE SEQUENCE</scope>
    <source>
        <strain evidence="3">JCVI_32_bin.14</strain>
    </source>
</reference>
<comment type="caution">
    <text evidence="3">The sequence shown here is derived from an EMBL/GenBank/DDBJ whole genome shotgun (WGS) entry which is preliminary data.</text>
</comment>
<sequence>MCWSKIVTAGIIAAGIALFSGCGGKTEKMEVSESLLPKPVSIINFTFDGSPSRLTFSKVPQRVVVTRPEILDVLIRLGVGDKVVAASFPMNAKDRIPYYKEKIPHALIVEGELDKETALIQNPDFIIGWRMSFREGALGDVSFWKEKNIPVYIEENSGPVPALDPFPPCTVDSEMNFIRNMGAIFDKEETAAQVIDEIESVLRELQKKAKGERPVRVLTIEFMGDKIEVFGDKLLSGDIIKRLGSFNINYEVPFISAEELRTADPDVIFLIYHGGNTDREIAKSHFEEAPLFYLRAVQMGRIYPLEYKYVCATNVKTGESIDAIYKGLYE</sequence>
<dbReference type="PANTHER" id="PTHR30535:SF7">
    <property type="entry name" value="IRON(III) DICITRATE-BINDING PROTEIN"/>
    <property type="match status" value="1"/>
</dbReference>